<organism evidence="8 9">
    <name type="scientific">Alcaligenes parafaecalis</name>
    <dbReference type="NCBI Taxonomy" id="171260"/>
    <lineage>
        <taxon>Bacteria</taxon>
        <taxon>Pseudomonadati</taxon>
        <taxon>Pseudomonadota</taxon>
        <taxon>Betaproteobacteria</taxon>
        <taxon>Burkholderiales</taxon>
        <taxon>Alcaligenaceae</taxon>
        <taxon>Alcaligenes</taxon>
    </lineage>
</organism>
<dbReference type="PANTHER" id="PTHR43741">
    <property type="entry name" value="FMN-DEPENDENT NADH-AZOREDUCTASE 1"/>
    <property type="match status" value="1"/>
</dbReference>
<reference evidence="8 9" key="1">
    <citation type="submission" date="2022-11" db="EMBL/GenBank/DDBJ databases">
        <title>Biodiversity and phylogenetic relationships of bacteria.</title>
        <authorList>
            <person name="Machado R.A.R."/>
            <person name="Bhat A."/>
            <person name="Loulou A."/>
            <person name="Kallel S."/>
        </authorList>
    </citation>
    <scope>NUCLEOTIDE SEQUENCE [LARGE SCALE GENOMIC DNA]</scope>
    <source>
        <strain evidence="8 9">DSM 13975</strain>
    </source>
</reference>
<evidence type="ECO:0000313" key="9">
    <source>
        <dbReference type="Proteomes" id="UP001209916"/>
    </source>
</evidence>
<evidence type="ECO:0000256" key="4">
    <source>
        <dbReference type="ARBA" id="ARBA00023027"/>
    </source>
</evidence>
<dbReference type="EC" id="1.6.5.-" evidence="6"/>
<dbReference type="EC" id="1.7.1.17" evidence="6"/>
<evidence type="ECO:0000259" key="7">
    <source>
        <dbReference type="Pfam" id="PF02525"/>
    </source>
</evidence>
<evidence type="ECO:0000256" key="1">
    <source>
        <dbReference type="ARBA" id="ARBA00022630"/>
    </source>
</evidence>
<feature type="binding site" evidence="6">
    <location>
        <position position="9"/>
    </location>
    <ligand>
        <name>FMN</name>
        <dbReference type="ChEBI" id="CHEBI:58210"/>
    </ligand>
</feature>
<comment type="caution">
    <text evidence="6">Lacks conserved residue(s) required for the propagation of feature annotation.</text>
</comment>
<accession>A0ABT3VIP5</accession>
<feature type="binding site" evidence="6">
    <location>
        <begin position="15"/>
        <end position="17"/>
    </location>
    <ligand>
        <name>FMN</name>
        <dbReference type="ChEBI" id="CHEBI:58210"/>
    </ligand>
</feature>
<sequence length="211" mass="22572">MTILRLACSPNGVHSESFRLSQFIVEALSKSDAALGTEILEIDANRLSHVDAPYARALGGPCDPEDAEGGSLGRSDDLIQSLSEADYVVIATPMHNYTVPSGLKSWIDHVVRIRHTFSATPAGKIGKLADRPVFVAVSSGAVFSGSQAHQPDFLTPYLKAVLATIGFKCITFFSVQGSAKDEALVEEARLGAQAEIAEYFMNWSVKDGVVS</sequence>
<comment type="function">
    <text evidence="6">Quinone reductase that provides resistance to thiol-specific stress caused by electrophilic quinones.</text>
</comment>
<keyword evidence="4 6" id="KW-0520">NAD</keyword>
<proteinExistence type="inferred from homology"/>
<dbReference type="SUPFAM" id="SSF52218">
    <property type="entry name" value="Flavoproteins"/>
    <property type="match status" value="1"/>
</dbReference>
<comment type="catalytic activity">
    <reaction evidence="6">
        <text>2 a quinone + NADH + H(+) = 2 a 1,4-benzosemiquinone + NAD(+)</text>
        <dbReference type="Rhea" id="RHEA:65952"/>
        <dbReference type="ChEBI" id="CHEBI:15378"/>
        <dbReference type="ChEBI" id="CHEBI:57540"/>
        <dbReference type="ChEBI" id="CHEBI:57945"/>
        <dbReference type="ChEBI" id="CHEBI:132124"/>
        <dbReference type="ChEBI" id="CHEBI:134225"/>
    </reaction>
</comment>
<comment type="function">
    <text evidence="6">Also exhibits azoreductase activity. Catalyzes the reductive cleavage of the azo bond in aromatic azo compounds to the corresponding amines.</text>
</comment>
<gene>
    <name evidence="6" type="primary">azoR</name>
    <name evidence="8" type="ORF">OSH09_04195</name>
</gene>
<comment type="similarity">
    <text evidence="6">Belongs to the azoreductase type 1 family.</text>
</comment>
<dbReference type="InterPro" id="IPR003680">
    <property type="entry name" value="Flavodoxin_fold"/>
</dbReference>
<dbReference type="Pfam" id="PF02525">
    <property type="entry name" value="Flavodoxin_2"/>
    <property type="match status" value="1"/>
</dbReference>
<dbReference type="RefSeq" id="WP_266120256.1">
    <property type="nucleotide sequence ID" value="NZ_JAPKNA010000001.1"/>
</dbReference>
<comment type="catalytic activity">
    <reaction evidence="5">
        <text>N,N-dimethyl-1,4-phenylenediamine + anthranilate + 2 NAD(+) = 2-(4-dimethylaminophenyl)diazenylbenzoate + 2 NADH + 2 H(+)</text>
        <dbReference type="Rhea" id="RHEA:55872"/>
        <dbReference type="ChEBI" id="CHEBI:15378"/>
        <dbReference type="ChEBI" id="CHEBI:15783"/>
        <dbReference type="ChEBI" id="CHEBI:16567"/>
        <dbReference type="ChEBI" id="CHEBI:57540"/>
        <dbReference type="ChEBI" id="CHEBI:57945"/>
        <dbReference type="ChEBI" id="CHEBI:71579"/>
        <dbReference type="EC" id="1.7.1.17"/>
    </reaction>
    <physiologicalReaction direction="right-to-left" evidence="5">
        <dbReference type="Rhea" id="RHEA:55874"/>
    </physiologicalReaction>
</comment>
<comment type="cofactor">
    <cofactor evidence="6">
        <name>FMN</name>
        <dbReference type="ChEBI" id="CHEBI:58210"/>
    </cofactor>
    <text evidence="6">Binds 1 FMN per subunit.</text>
</comment>
<dbReference type="InterPro" id="IPR029039">
    <property type="entry name" value="Flavoprotein-like_sf"/>
</dbReference>
<dbReference type="EMBL" id="JAPKNA010000001">
    <property type="protein sequence ID" value="MCX5463372.1"/>
    <property type="molecule type" value="Genomic_DNA"/>
</dbReference>
<dbReference type="Proteomes" id="UP001209916">
    <property type="component" value="Unassembled WGS sequence"/>
</dbReference>
<evidence type="ECO:0000256" key="6">
    <source>
        <dbReference type="HAMAP-Rule" id="MF_01216"/>
    </source>
</evidence>
<dbReference type="InterPro" id="IPR050104">
    <property type="entry name" value="FMN-dep_NADH:Q_OxRdtase_AzoR1"/>
</dbReference>
<comment type="subunit">
    <text evidence="6">Homodimer.</text>
</comment>
<dbReference type="Gene3D" id="3.40.50.360">
    <property type="match status" value="1"/>
</dbReference>
<keyword evidence="2 6" id="KW-0288">FMN</keyword>
<dbReference type="InterPro" id="IPR023048">
    <property type="entry name" value="NADH:quinone_OxRdtase_FMN_depd"/>
</dbReference>
<comment type="caution">
    <text evidence="8">The sequence shown here is derived from an EMBL/GenBank/DDBJ whole genome shotgun (WGS) entry which is preliminary data.</text>
</comment>
<name>A0ABT3VIP5_9BURK</name>
<dbReference type="HAMAP" id="MF_01216">
    <property type="entry name" value="Azoreductase_type1"/>
    <property type="match status" value="1"/>
</dbReference>
<evidence type="ECO:0000256" key="5">
    <source>
        <dbReference type="ARBA" id="ARBA00048542"/>
    </source>
</evidence>
<dbReference type="PANTHER" id="PTHR43741:SF4">
    <property type="entry name" value="FMN-DEPENDENT NADH:QUINONE OXIDOREDUCTASE"/>
    <property type="match status" value="1"/>
</dbReference>
<evidence type="ECO:0000313" key="8">
    <source>
        <dbReference type="EMBL" id="MCX5463372.1"/>
    </source>
</evidence>
<feature type="domain" description="Flavodoxin-like fold" evidence="7">
    <location>
        <begin position="1"/>
        <end position="190"/>
    </location>
</feature>
<keyword evidence="1 6" id="KW-0285">Flavoprotein</keyword>
<protein>
    <recommendedName>
        <fullName evidence="6">FMN dependent NADH:quinone oxidoreductase</fullName>
        <ecNumber evidence="6">1.6.5.-</ecNumber>
    </recommendedName>
    <alternativeName>
        <fullName evidence="6">Azo-dye reductase</fullName>
    </alternativeName>
    <alternativeName>
        <fullName evidence="6">FMN-dependent NADH-azo compound oxidoreductase</fullName>
    </alternativeName>
    <alternativeName>
        <fullName evidence="6">FMN-dependent NADH-azoreductase</fullName>
        <ecNumber evidence="6">1.7.1.17</ecNumber>
    </alternativeName>
</protein>
<evidence type="ECO:0000256" key="2">
    <source>
        <dbReference type="ARBA" id="ARBA00022643"/>
    </source>
</evidence>
<evidence type="ECO:0000256" key="3">
    <source>
        <dbReference type="ARBA" id="ARBA00023002"/>
    </source>
</evidence>
<keyword evidence="3 6" id="KW-0560">Oxidoreductase</keyword>
<keyword evidence="9" id="KW-1185">Reference proteome</keyword>